<dbReference type="FunFam" id="3.40.50.2300:FF:000146">
    <property type="entry name" value="Putative two-component response regulator SSK1p"/>
    <property type="match status" value="1"/>
</dbReference>
<dbReference type="CDD" id="cd17546">
    <property type="entry name" value="REC_hyHK_CKI1_RcsC-like"/>
    <property type="match status" value="1"/>
</dbReference>
<dbReference type="Pfam" id="PF00072">
    <property type="entry name" value="Response_reg"/>
    <property type="match status" value="1"/>
</dbReference>
<protein>
    <recommendedName>
        <fullName evidence="5">Response regulatory domain-containing protein</fullName>
    </recommendedName>
</protein>
<feature type="region of interest" description="Disordered" evidence="4">
    <location>
        <begin position="499"/>
        <end position="539"/>
    </location>
</feature>
<feature type="compositionally biased region" description="Polar residues" evidence="4">
    <location>
        <begin position="1214"/>
        <end position="1226"/>
    </location>
</feature>
<keyword evidence="2" id="KW-0902">Two-component regulatory system</keyword>
<reference evidence="6 7" key="1">
    <citation type="submission" date="2019-03" db="EMBL/GenBank/DDBJ databases">
        <title>Sequencing 23 genomes of Wallemia ichthyophaga.</title>
        <authorList>
            <person name="Gostincar C."/>
        </authorList>
    </citation>
    <scope>NUCLEOTIDE SEQUENCE [LARGE SCALE GENOMIC DNA]</scope>
    <source>
        <strain evidence="6 7">EXF-8621</strain>
    </source>
</reference>
<feature type="compositionally biased region" description="Low complexity" evidence="4">
    <location>
        <begin position="8"/>
        <end position="19"/>
    </location>
</feature>
<evidence type="ECO:0000256" key="3">
    <source>
        <dbReference type="PROSITE-ProRule" id="PRU00169"/>
    </source>
</evidence>
<feature type="region of interest" description="Disordered" evidence="4">
    <location>
        <begin position="571"/>
        <end position="617"/>
    </location>
</feature>
<feature type="region of interest" description="Disordered" evidence="4">
    <location>
        <begin position="887"/>
        <end position="907"/>
    </location>
</feature>
<sequence length="1331" mass="145136">MSPRSARSGSPVSTVSSTGGSNGKDFNGVGNLARADGDLIPKSFDLNEDMYSDPEETVDKNADLNLLNPHMHDRSISYGEGIPPEAYLLQNHLRRMNLEESIQRTFSAPISSRLGHLQNPNISNFTHTSDDASDLHPSSLQKQSSQELADLVQLPIQTIIQLSPPHLLDHAKEQYAACGLTFPTPSISSFLTVSKALNYLSVFLASPQQSKRIGAPVFNLSWDIGEMLQGVADSIAGLAAERSINIIIAHSGANLQHISVKGSSSAINEGSLAFGLLHIIRKILYTALPGSSLEICLFLTPDLLEDEPTDPNEPNENKITRLNCTFEIHHHNPSPAVSNTKHNSVPSPFLANLVTSHILSELVADLCSRPVYANASNEPHRRSYNFVLTLFKGDQLPENHHENAENEASRQPFGQNFPLAREPTLRELEHCASRTLQNYDAELYCHSESVFAKHVSGYLSSWGMTTEVHNISSNEYHEDLSPQSALSKASPMAIPGARASLVEDSSREASKNSSSFESAVGSVASSSASGTGFDRASKDSNRPRFVIIDDETTLFKKKLRQERLKVIRRYHKSMASHTRSSNNPTPRPTLRSQRTNTNTSQSTPQNQDHHSLHSHHSHDNSGPYFIYFTSLENYKVVIDAILSAKASIDLSGGDPIEFDLPNIQVLPKPAGPRRILTALHTAIHKPVVDPHFRPLATTPMSPSIYSNTSGSRSSRYSSYSFSRSSHGLTDEFEKTPLEQNNYLSPPPLHKQLTTDSRFSNLSTHSRGSQNATSPIDTSAINYFSNKAAELGEGNKGMIVQSHDGRAAGVFFDPTRSPGEESDMNENDETNESKGSRNMQSGPLSVRSRRSRRSSHSNAPPTRHSSMRKSALYKPNIGIREMIERAKSGGAVEDDGNEGSKPNLESRASTTVLEQVCEANGRPVPLNHSRSDPPPNIFADAAPTITSLPKFTLDESNDIPSSDPANGSGQILASASKPENKEGSGSGSFGGSSHTDRSSHTTSANSVTTSASANSTSTTTSTIKEKGHSLGSIGSTSTIGLSGLDIPKSDSPEPTDEQDNPFNHTPPVSRAAGERPTLNTRQRSKSVLKSIKDAAQAARRDVQNKFNDSRASHAPVNPQGNGWMSGSSVKPPINVLIVEDNPINQTILKKFMTRRNVKYDIALNGQEAVEKWQTGNFHLILMDLALPILSGVEAARQIRAFEKDRNVGVFPSTPPSELSSEVQTTRNNTDDGLKKDTYTPSIANSIHTNFKFRSPVIIVALTASSATSDRVAALEAGCNDFLTKPVNFQWLERKIIEWGCMQALIDVDGWRLFRMKRFSAIAEEKQTENSAA</sequence>
<feature type="compositionally biased region" description="Polar residues" evidence="4">
    <location>
        <begin position="1076"/>
        <end position="1086"/>
    </location>
</feature>
<comment type="caution">
    <text evidence="6">The sequence shown here is derived from an EMBL/GenBank/DDBJ whole genome shotgun (WGS) entry which is preliminary data.</text>
</comment>
<dbReference type="InterPro" id="IPR011006">
    <property type="entry name" value="CheY-like_superfamily"/>
</dbReference>
<feature type="compositionally biased region" description="Low complexity" evidence="4">
    <location>
        <begin position="1028"/>
        <end position="1043"/>
    </location>
</feature>
<feature type="region of interest" description="Disordered" evidence="4">
    <location>
        <begin position="1"/>
        <end position="32"/>
    </location>
</feature>
<evidence type="ECO:0000313" key="7">
    <source>
        <dbReference type="Proteomes" id="UP000306954"/>
    </source>
</evidence>
<evidence type="ECO:0000313" key="6">
    <source>
        <dbReference type="EMBL" id="TIB10399.1"/>
    </source>
</evidence>
<dbReference type="Gene3D" id="3.40.50.2300">
    <property type="match status" value="1"/>
</dbReference>
<feature type="compositionally biased region" description="Low complexity" evidence="4">
    <location>
        <begin position="513"/>
        <end position="530"/>
    </location>
</feature>
<feature type="region of interest" description="Disordered" evidence="4">
    <location>
        <begin position="808"/>
        <end position="873"/>
    </location>
</feature>
<dbReference type="SUPFAM" id="SSF52172">
    <property type="entry name" value="CheY-like"/>
    <property type="match status" value="1"/>
</dbReference>
<keyword evidence="1 3" id="KW-0597">Phosphoprotein</keyword>
<dbReference type="PROSITE" id="PS50110">
    <property type="entry name" value="RESPONSE_REGULATORY"/>
    <property type="match status" value="1"/>
</dbReference>
<feature type="domain" description="Response regulatory" evidence="5">
    <location>
        <begin position="1133"/>
        <end position="1298"/>
    </location>
</feature>
<feature type="region of interest" description="Disordered" evidence="4">
    <location>
        <begin position="921"/>
        <end position="940"/>
    </location>
</feature>
<dbReference type="GO" id="GO:0000156">
    <property type="term" value="F:phosphorelay response regulator activity"/>
    <property type="evidence" value="ECO:0007669"/>
    <property type="project" value="UniProtKB-ARBA"/>
</dbReference>
<feature type="compositionally biased region" description="Low complexity" evidence="4">
    <location>
        <begin position="591"/>
        <end position="606"/>
    </location>
</feature>
<evidence type="ECO:0000256" key="1">
    <source>
        <dbReference type="ARBA" id="ARBA00022553"/>
    </source>
</evidence>
<feature type="compositionally biased region" description="Polar residues" evidence="4">
    <location>
        <begin position="575"/>
        <end position="584"/>
    </location>
</feature>
<feature type="compositionally biased region" description="Polar residues" evidence="4">
    <location>
        <begin position="957"/>
        <end position="972"/>
    </location>
</feature>
<dbReference type="Proteomes" id="UP000306954">
    <property type="component" value="Unassembled WGS sequence"/>
</dbReference>
<accession>A0A4T0H9P4</accession>
<feature type="region of interest" description="Disordered" evidence="4">
    <location>
        <begin position="950"/>
        <end position="1123"/>
    </location>
</feature>
<name>A0A4T0H9P4_WALIC</name>
<organism evidence="6 7">
    <name type="scientific">Wallemia ichthyophaga</name>
    <dbReference type="NCBI Taxonomy" id="245174"/>
    <lineage>
        <taxon>Eukaryota</taxon>
        <taxon>Fungi</taxon>
        <taxon>Dikarya</taxon>
        <taxon>Basidiomycota</taxon>
        <taxon>Wallemiomycotina</taxon>
        <taxon>Wallemiomycetes</taxon>
        <taxon>Wallemiales</taxon>
        <taxon>Wallemiaceae</taxon>
        <taxon>Wallemia</taxon>
    </lineage>
</organism>
<dbReference type="PANTHER" id="PTHR45339">
    <property type="entry name" value="HYBRID SIGNAL TRANSDUCTION HISTIDINE KINASE J"/>
    <property type="match status" value="1"/>
</dbReference>
<feature type="region of interest" description="Disordered" evidence="4">
    <location>
        <begin position="119"/>
        <end position="138"/>
    </location>
</feature>
<feature type="compositionally biased region" description="Basic and acidic residues" evidence="4">
    <location>
        <begin position="1097"/>
        <end position="1110"/>
    </location>
</feature>
<feature type="region of interest" description="Disordered" evidence="4">
    <location>
        <begin position="1211"/>
        <end position="1234"/>
    </location>
</feature>
<dbReference type="InterPro" id="IPR001789">
    <property type="entry name" value="Sig_transdc_resp-reg_receiver"/>
</dbReference>
<dbReference type="EMBL" id="SPOF01000031">
    <property type="protein sequence ID" value="TIB10399.1"/>
    <property type="molecule type" value="Genomic_DNA"/>
</dbReference>
<proteinExistence type="predicted"/>
<dbReference type="PANTHER" id="PTHR45339:SF1">
    <property type="entry name" value="HYBRID SIGNAL TRANSDUCTION HISTIDINE KINASE J"/>
    <property type="match status" value="1"/>
</dbReference>
<feature type="compositionally biased region" description="Acidic residues" evidence="4">
    <location>
        <begin position="819"/>
        <end position="829"/>
    </location>
</feature>
<dbReference type="SMART" id="SM00448">
    <property type="entry name" value="REC"/>
    <property type="match status" value="1"/>
</dbReference>
<evidence type="ECO:0000259" key="5">
    <source>
        <dbReference type="PROSITE" id="PS50110"/>
    </source>
</evidence>
<feature type="compositionally biased region" description="Low complexity" evidence="4">
    <location>
        <begin position="999"/>
        <end position="1021"/>
    </location>
</feature>
<feature type="modified residue" description="4-aspartylphosphate" evidence="3">
    <location>
        <position position="1182"/>
    </location>
</feature>
<evidence type="ECO:0000256" key="2">
    <source>
        <dbReference type="ARBA" id="ARBA00023012"/>
    </source>
</evidence>
<evidence type="ECO:0000256" key="4">
    <source>
        <dbReference type="SAM" id="MobiDB-lite"/>
    </source>
</evidence>
<gene>
    <name evidence="6" type="ORF">E3P90_02882</name>
</gene>